<dbReference type="PANTHER" id="PTHR42809">
    <property type="entry name" value="FLAVODOXIN 2"/>
    <property type="match status" value="1"/>
</dbReference>
<sequence>MMRICLLYASMSGNTEDMAIIIKKELEKEGIEVVMEEMDGYELEKLTDFTGIILGSYTWGDGDLPYEVEEFEEELVHVDLSRIPAAVFGSGDRNYPSYCEAVHIFEETLKKAGAVLVCSGLKNEFEPKNEEEIEACRHFAQQFSIALKERV</sequence>
<evidence type="ECO:0000256" key="7">
    <source>
        <dbReference type="ARBA" id="ARBA00022982"/>
    </source>
</evidence>
<keyword evidence="5 8" id="KW-0285">Flavoprotein</keyword>
<dbReference type="InterPro" id="IPR050619">
    <property type="entry name" value="Flavodoxin"/>
</dbReference>
<dbReference type="AlphaFoldDB" id="A0A4Y7WHA4"/>
<accession>A0A4Y7WHA4</accession>
<feature type="domain" description="Flavodoxin-like" evidence="9">
    <location>
        <begin position="4"/>
        <end position="144"/>
    </location>
</feature>
<keyword evidence="6 8" id="KW-0288">FMN</keyword>
<evidence type="ECO:0000256" key="6">
    <source>
        <dbReference type="ARBA" id="ARBA00022643"/>
    </source>
</evidence>
<comment type="similarity">
    <text evidence="3 8">Belongs to the flavodoxin family.</text>
</comment>
<dbReference type="NCBIfam" id="NF005216">
    <property type="entry name" value="PRK06703.1"/>
    <property type="match status" value="1"/>
</dbReference>
<comment type="cofactor">
    <cofactor evidence="1 8">
        <name>FMN</name>
        <dbReference type="ChEBI" id="CHEBI:58210"/>
    </cofactor>
</comment>
<evidence type="ECO:0000256" key="5">
    <source>
        <dbReference type="ARBA" id="ARBA00022630"/>
    </source>
</evidence>
<dbReference type="EMBL" id="SNUX01000004">
    <property type="protein sequence ID" value="TES46920.1"/>
    <property type="molecule type" value="Genomic_DNA"/>
</dbReference>
<keyword evidence="4 8" id="KW-0813">Transport</keyword>
<evidence type="ECO:0000256" key="1">
    <source>
        <dbReference type="ARBA" id="ARBA00001917"/>
    </source>
</evidence>
<evidence type="ECO:0000256" key="3">
    <source>
        <dbReference type="ARBA" id="ARBA00005267"/>
    </source>
</evidence>
<dbReference type="PROSITE" id="PS00201">
    <property type="entry name" value="FLAVODOXIN"/>
    <property type="match status" value="1"/>
</dbReference>
<dbReference type="Pfam" id="PF00258">
    <property type="entry name" value="Flavodoxin_1"/>
    <property type="match status" value="1"/>
</dbReference>
<dbReference type="InterPro" id="IPR029039">
    <property type="entry name" value="Flavoprotein-like_sf"/>
</dbReference>
<dbReference type="PROSITE" id="PS50902">
    <property type="entry name" value="FLAVODOXIN_LIKE"/>
    <property type="match status" value="1"/>
</dbReference>
<comment type="caution">
    <text evidence="10">The sequence shown here is derived from an EMBL/GenBank/DDBJ whole genome shotgun (WGS) entry which is preliminary data.</text>
</comment>
<evidence type="ECO:0000256" key="2">
    <source>
        <dbReference type="ARBA" id="ARBA00003297"/>
    </source>
</evidence>
<dbReference type="Proteomes" id="UP000298210">
    <property type="component" value="Unassembled WGS sequence"/>
</dbReference>
<keyword evidence="7 8" id="KW-0249">Electron transport</keyword>
<dbReference type="NCBIfam" id="TIGR01753">
    <property type="entry name" value="flav_short"/>
    <property type="match status" value="1"/>
</dbReference>
<evidence type="ECO:0000256" key="4">
    <source>
        <dbReference type="ARBA" id="ARBA00022448"/>
    </source>
</evidence>
<evidence type="ECO:0000259" key="9">
    <source>
        <dbReference type="PROSITE" id="PS50902"/>
    </source>
</evidence>
<gene>
    <name evidence="10" type="ORF">E2L03_16585</name>
</gene>
<dbReference type="Gene3D" id="3.40.50.360">
    <property type="match status" value="1"/>
</dbReference>
<dbReference type="GO" id="GO:0016651">
    <property type="term" value="F:oxidoreductase activity, acting on NAD(P)H"/>
    <property type="evidence" value="ECO:0007669"/>
    <property type="project" value="UniProtKB-ARBA"/>
</dbReference>
<dbReference type="PANTHER" id="PTHR42809:SF1">
    <property type="entry name" value="FLAVODOXIN 1"/>
    <property type="match status" value="1"/>
</dbReference>
<dbReference type="GO" id="GO:0009055">
    <property type="term" value="F:electron transfer activity"/>
    <property type="evidence" value="ECO:0007669"/>
    <property type="project" value="UniProtKB-UniRule"/>
</dbReference>
<evidence type="ECO:0000256" key="8">
    <source>
        <dbReference type="RuleBase" id="RU367037"/>
    </source>
</evidence>
<evidence type="ECO:0000313" key="11">
    <source>
        <dbReference type="Proteomes" id="UP000298210"/>
    </source>
</evidence>
<dbReference type="SUPFAM" id="SSF52218">
    <property type="entry name" value="Flavoproteins"/>
    <property type="match status" value="1"/>
</dbReference>
<comment type="function">
    <text evidence="2 8">Low-potential electron donor to a number of redox enzymes.</text>
</comment>
<dbReference type="InterPro" id="IPR008254">
    <property type="entry name" value="Flavodoxin/NO_synth"/>
</dbReference>
<organism evidence="10 11">
    <name type="scientific">Shouchella lehensis</name>
    <dbReference type="NCBI Taxonomy" id="300825"/>
    <lineage>
        <taxon>Bacteria</taxon>
        <taxon>Bacillati</taxon>
        <taxon>Bacillota</taxon>
        <taxon>Bacilli</taxon>
        <taxon>Bacillales</taxon>
        <taxon>Bacillaceae</taxon>
        <taxon>Shouchella</taxon>
    </lineage>
</organism>
<evidence type="ECO:0000313" key="10">
    <source>
        <dbReference type="EMBL" id="TES46920.1"/>
    </source>
</evidence>
<dbReference type="InterPro" id="IPR001226">
    <property type="entry name" value="Flavodoxin_CS"/>
</dbReference>
<reference evidence="10 11" key="1">
    <citation type="submission" date="2019-03" db="EMBL/GenBank/DDBJ databases">
        <authorList>
            <person name="Liu G."/>
        </authorList>
    </citation>
    <scope>NUCLEOTIDE SEQUENCE [LARGE SCALE GENOMIC DNA]</scope>
    <source>
        <strain evidence="10 11">DSM 19099</strain>
    </source>
</reference>
<proteinExistence type="inferred from homology"/>
<dbReference type="InterPro" id="IPR010087">
    <property type="entry name" value="Flav_short"/>
</dbReference>
<protein>
    <recommendedName>
        <fullName evidence="8">Flavodoxin</fullName>
    </recommendedName>
</protein>
<name>A0A4Y7WHA4_9BACI</name>
<dbReference type="GO" id="GO:0010181">
    <property type="term" value="F:FMN binding"/>
    <property type="evidence" value="ECO:0007669"/>
    <property type="project" value="UniProtKB-UniRule"/>
</dbReference>